<organism evidence="1 2">
    <name type="scientific">Phenylobacterium soli</name>
    <dbReference type="NCBI Taxonomy" id="2170551"/>
    <lineage>
        <taxon>Bacteria</taxon>
        <taxon>Pseudomonadati</taxon>
        <taxon>Pseudomonadota</taxon>
        <taxon>Alphaproteobacteria</taxon>
        <taxon>Caulobacterales</taxon>
        <taxon>Caulobacteraceae</taxon>
        <taxon>Phenylobacterium</taxon>
    </lineage>
</organism>
<dbReference type="Proteomes" id="UP000249254">
    <property type="component" value="Unassembled WGS sequence"/>
</dbReference>
<accession>A0A328AS95</accession>
<dbReference type="EMBL" id="QFYQ01000001">
    <property type="protein sequence ID" value="RAK56394.1"/>
    <property type="molecule type" value="Genomic_DNA"/>
</dbReference>
<gene>
    <name evidence="1" type="ORF">DJ017_16150</name>
</gene>
<comment type="caution">
    <text evidence="1">The sequence shown here is derived from an EMBL/GenBank/DDBJ whole genome shotgun (WGS) entry which is preliminary data.</text>
</comment>
<dbReference type="Pfam" id="PF09476">
    <property type="entry name" value="Pilus_CpaD"/>
    <property type="match status" value="1"/>
</dbReference>
<protein>
    <submittedName>
        <fullName evidence="1">Uncharacterized protein</fullName>
    </submittedName>
</protein>
<dbReference type="AlphaFoldDB" id="A0A328AS95"/>
<reference evidence="2" key="1">
    <citation type="submission" date="2018-05" db="EMBL/GenBank/DDBJ databases">
        <authorList>
            <person name="Li X."/>
        </authorList>
    </citation>
    <scope>NUCLEOTIDE SEQUENCE [LARGE SCALE GENOMIC DNA]</scope>
    <source>
        <strain evidence="2">LX32</strain>
    </source>
</reference>
<evidence type="ECO:0000313" key="2">
    <source>
        <dbReference type="Proteomes" id="UP000249254"/>
    </source>
</evidence>
<proteinExistence type="predicted"/>
<dbReference type="InterPro" id="IPR019027">
    <property type="entry name" value="Pilus_biogenesis_CpaD-related"/>
</dbReference>
<evidence type="ECO:0000313" key="1">
    <source>
        <dbReference type="EMBL" id="RAK56394.1"/>
    </source>
</evidence>
<keyword evidence="2" id="KW-1185">Reference proteome</keyword>
<name>A0A328AS95_9CAUL</name>
<dbReference type="OrthoDB" id="9802674at2"/>
<sequence length="68" mass="6906">MLGCANKANLAAMVADPADLVRGRAETPALGNREAVAVENLKKGPDKKVLAVPTTTLLTTNTSTSGGN</sequence>